<dbReference type="PROSITE" id="PS00523">
    <property type="entry name" value="SULFATASE_1"/>
    <property type="match status" value="1"/>
</dbReference>
<dbReference type="InterPro" id="IPR024607">
    <property type="entry name" value="Sulfatase_CS"/>
</dbReference>
<keyword evidence="2 4" id="KW-0378">Hydrolase</keyword>
<sequence length="532" mass="61763">MKSRNRMIRKQCLYLKLPKLLEYMRILTLICFCLISLTSFAQRKPNIVVIISDDHSYQTIGAYGSKIGHTPNLDRIAKEGAVFTRGYVTNSICGPSRASLLTGKYSNKNGFKDNETSNFNHGQNSFVKELHNNGYQTAWIGKIHLGRKLEGFDYYSILTGQGHYFNPDFISSKEGEKEVVAREEGYVADLVTDKALDWLKEKDKQEPFCLIIGHKNTHRTWMPAIEDFGKNDAKEIPLPETFYDDYAGRKAAAEQEMSIDKDMQMGYDLKMFENIEKMRADGNFSRMSDEQFQAYVDYYKPIYEELKKSNLSGKALAEWKYHRYMVDYLNTAESMDRNIGRVLDYLKEHNLEDNTLVLYLSDQGFYMGEHGWFDKRFMYEESFRTPMLMKLPGMIKPSSKITGMVSNVDIGPTFLELSGTKVPADMQGRSFLSLLNGKKKDIQNQIYYHYYENGEHAVSPHFGVSDGRYKLIRFYKRVDAWELYDMKADPREMKNVYGQAKYKKVQARLEKLLKQEIDRLEDEDANVVLSKN</sequence>
<organism evidence="4 5">
    <name type="scientific">Sphingobacterium mizutaii</name>
    <dbReference type="NCBI Taxonomy" id="1010"/>
    <lineage>
        <taxon>Bacteria</taxon>
        <taxon>Pseudomonadati</taxon>
        <taxon>Bacteroidota</taxon>
        <taxon>Sphingobacteriia</taxon>
        <taxon>Sphingobacteriales</taxon>
        <taxon>Sphingobacteriaceae</taxon>
        <taxon>Sphingobacterium</taxon>
    </lineage>
</organism>
<accession>A0AAJ5C1U6</accession>
<dbReference type="InterPro" id="IPR017850">
    <property type="entry name" value="Alkaline_phosphatase_core_sf"/>
</dbReference>
<dbReference type="Gene3D" id="3.40.720.10">
    <property type="entry name" value="Alkaline Phosphatase, subunit A"/>
    <property type="match status" value="1"/>
</dbReference>
<evidence type="ECO:0000313" key="5">
    <source>
        <dbReference type="Proteomes" id="UP000215355"/>
    </source>
</evidence>
<dbReference type="InterPro" id="IPR032506">
    <property type="entry name" value="SGSH_C"/>
</dbReference>
<dbReference type="PANTHER" id="PTHR43108:SF6">
    <property type="entry name" value="N-SULPHOGLUCOSAMINE SULPHOHYDROLASE"/>
    <property type="match status" value="1"/>
</dbReference>
<dbReference type="Pfam" id="PF16347">
    <property type="entry name" value="SGSH_C"/>
    <property type="match status" value="1"/>
</dbReference>
<dbReference type="AlphaFoldDB" id="A0AAJ5C1U6"/>
<feature type="domain" description="N-sulphoglucosamine sulphohydrolase C-terminal" evidence="3">
    <location>
        <begin position="368"/>
        <end position="516"/>
    </location>
</feature>
<dbReference type="EMBL" id="LT906468">
    <property type="protein sequence ID" value="SNV61236.1"/>
    <property type="molecule type" value="Genomic_DNA"/>
</dbReference>
<dbReference type="InterPro" id="IPR002591">
    <property type="entry name" value="Phosphodiest/P_Trfase"/>
</dbReference>
<dbReference type="KEGG" id="smiz:4412673_03686"/>
<evidence type="ECO:0000256" key="2">
    <source>
        <dbReference type="ARBA" id="ARBA00022801"/>
    </source>
</evidence>
<dbReference type="SUPFAM" id="SSF53649">
    <property type="entry name" value="Alkaline phosphatase-like"/>
    <property type="match status" value="1"/>
</dbReference>
<evidence type="ECO:0000256" key="1">
    <source>
        <dbReference type="ARBA" id="ARBA00008779"/>
    </source>
</evidence>
<dbReference type="EC" id="3.1.6.1" evidence="4"/>
<dbReference type="CDD" id="cd16031">
    <property type="entry name" value="G6S_like"/>
    <property type="match status" value="1"/>
</dbReference>
<protein>
    <submittedName>
        <fullName evidence="4">Arylsulfatase</fullName>
        <ecNumber evidence="4">3.1.6.1</ecNumber>
    </submittedName>
</protein>
<gene>
    <name evidence="4" type="ORF">SAMEA4412673_03686</name>
</gene>
<evidence type="ECO:0000259" key="3">
    <source>
        <dbReference type="Pfam" id="PF16347"/>
    </source>
</evidence>
<dbReference type="Proteomes" id="UP000215355">
    <property type="component" value="Chromosome 1"/>
</dbReference>
<proteinExistence type="inferred from homology"/>
<dbReference type="GO" id="GO:0004065">
    <property type="term" value="F:arylsulfatase activity"/>
    <property type="evidence" value="ECO:0007669"/>
    <property type="project" value="UniProtKB-EC"/>
</dbReference>
<name>A0AAJ5C1U6_9SPHI</name>
<dbReference type="Pfam" id="PF01663">
    <property type="entry name" value="Phosphodiest"/>
    <property type="match status" value="1"/>
</dbReference>
<dbReference type="PANTHER" id="PTHR43108">
    <property type="entry name" value="N-ACETYLGLUCOSAMINE-6-SULFATASE FAMILY MEMBER"/>
    <property type="match status" value="1"/>
</dbReference>
<evidence type="ECO:0000313" key="4">
    <source>
        <dbReference type="EMBL" id="SNV61236.1"/>
    </source>
</evidence>
<comment type="similarity">
    <text evidence="1">Belongs to the sulfatase family.</text>
</comment>
<reference evidence="4 5" key="1">
    <citation type="submission" date="2017-06" db="EMBL/GenBank/DDBJ databases">
        <authorList>
            <consortium name="Pathogen Informatics"/>
        </authorList>
    </citation>
    <scope>NUCLEOTIDE SEQUENCE [LARGE SCALE GENOMIC DNA]</scope>
    <source>
        <strain evidence="4 5">NCTC12149</strain>
    </source>
</reference>